<feature type="transmembrane region" description="Helical" evidence="1">
    <location>
        <begin position="6"/>
        <end position="22"/>
    </location>
</feature>
<dbReference type="EMBL" id="KT070867">
    <property type="protein sequence ID" value="AKQ08378.1"/>
    <property type="molecule type" value="Genomic_DNA"/>
</dbReference>
<keyword evidence="1" id="KW-1133">Transmembrane helix</keyword>
<name>A0A218KBX1_9CAUD</name>
<proteinExistence type="predicted"/>
<evidence type="ECO:0000313" key="2">
    <source>
        <dbReference type="EMBL" id="AKQ08378.1"/>
    </source>
</evidence>
<gene>
    <name evidence="2" type="ORF">PBC2_063</name>
</gene>
<dbReference type="Proteomes" id="UP000223102">
    <property type="component" value="Segment"/>
</dbReference>
<evidence type="ECO:0000256" key="1">
    <source>
        <dbReference type="SAM" id="Phobius"/>
    </source>
</evidence>
<sequence>MLMSIFQVFLIYLGISGMWMRLEKMIYGKITPRIIDDVVALILAISLYMNFN</sequence>
<organism evidence="2 3">
    <name type="scientific">Bacillus phage PBC2</name>
    <dbReference type="NCBI Taxonomy" id="1675029"/>
    <lineage>
        <taxon>Viruses</taxon>
        <taxon>Duplodnaviria</taxon>
        <taxon>Heunggongvirae</taxon>
        <taxon>Uroviricota</taxon>
        <taxon>Caudoviricetes</taxon>
        <taxon>Andregratiavirinae</taxon>
        <taxon>Haetaevirus</taxon>
        <taxon>Haetaevirus PBC2</taxon>
    </lineage>
</organism>
<keyword evidence="1" id="KW-0472">Membrane</keyword>
<accession>A0A218KBX1</accession>
<evidence type="ECO:0000313" key="3">
    <source>
        <dbReference type="Proteomes" id="UP000223102"/>
    </source>
</evidence>
<reference evidence="2 3" key="1">
    <citation type="submission" date="2015-06" db="EMBL/GenBank/DDBJ databases">
        <title>Complete genome sequence of Bacillus cereus phage PBC2.</title>
        <authorList>
            <person name="Kong M."/>
            <person name="Ryu S."/>
        </authorList>
    </citation>
    <scope>NUCLEOTIDE SEQUENCE [LARGE SCALE GENOMIC DNA]</scope>
</reference>
<keyword evidence="1" id="KW-0812">Transmembrane</keyword>
<keyword evidence="3" id="KW-1185">Reference proteome</keyword>
<protein>
    <submittedName>
        <fullName evidence="2">Uncharacterized protein</fullName>
    </submittedName>
</protein>